<dbReference type="EMBL" id="CP003654">
    <property type="protein sequence ID" value="AFZ38060.1"/>
    <property type="molecule type" value="Genomic_DNA"/>
</dbReference>
<reference evidence="2" key="1">
    <citation type="journal article" date="2013" name="Proc. Natl. Acad. Sci. U.S.A.">
        <title>Improving the coverage of the cyanobacterial phylum using diversity-driven genome sequencing.</title>
        <authorList>
            <person name="Shih P.M."/>
            <person name="Wu D."/>
            <person name="Latifi A."/>
            <person name="Axen S.D."/>
            <person name="Fewer D.P."/>
            <person name="Talla E."/>
            <person name="Calteau A."/>
            <person name="Cai F."/>
            <person name="Tandeau de Marsac N."/>
            <person name="Rippka R."/>
            <person name="Herdman M."/>
            <person name="Sivonen K."/>
            <person name="Coursin T."/>
            <person name="Laurent T."/>
            <person name="Goodwin L."/>
            <person name="Nolan M."/>
            <person name="Davenport K.W."/>
            <person name="Han C.S."/>
            <person name="Rubin E.M."/>
            <person name="Eisen J.A."/>
            <person name="Woyke T."/>
            <person name="Gugger M."/>
            <person name="Kerfeld C.A."/>
        </authorList>
    </citation>
    <scope>NUCLEOTIDE SEQUENCE [LARGE SCALE GENOMIC DNA]</scope>
    <source>
        <strain evidence="2">ATCC 29371 / PCC 7437</strain>
        <plasmid evidence="2">Plasmid pSTA7437.01</plasmid>
    </source>
</reference>
<dbReference type="PATRIC" id="fig|111780.3.peg.4757"/>
<name>K9XZQ2_STAC7</name>
<evidence type="ECO:0000313" key="1">
    <source>
        <dbReference type="EMBL" id="AFZ38060.1"/>
    </source>
</evidence>
<keyword evidence="2" id="KW-1185">Reference proteome</keyword>
<accession>K9XZQ2</accession>
<dbReference type="Proteomes" id="UP000010473">
    <property type="component" value="Plasmid pSTA7437.01"/>
</dbReference>
<organism evidence="1 2">
    <name type="scientific">Stanieria cyanosphaera (strain ATCC 29371 / PCC 7437)</name>
    <dbReference type="NCBI Taxonomy" id="111780"/>
    <lineage>
        <taxon>Bacteria</taxon>
        <taxon>Bacillati</taxon>
        <taxon>Cyanobacteriota</taxon>
        <taxon>Cyanophyceae</taxon>
        <taxon>Pleurocapsales</taxon>
        <taxon>Dermocarpellaceae</taxon>
        <taxon>Stanieria</taxon>
    </lineage>
</organism>
<evidence type="ECO:0000313" key="2">
    <source>
        <dbReference type="Proteomes" id="UP000010473"/>
    </source>
</evidence>
<dbReference type="KEGG" id="scs:Sta7437_4602"/>
<protein>
    <submittedName>
        <fullName evidence="1">Uncharacterized protein</fullName>
    </submittedName>
</protein>
<geneLocation type="plasmid" evidence="1 2">
    <name>pSTA7437.01</name>
</geneLocation>
<dbReference type="HOGENOM" id="CLU_530917_0_0_3"/>
<proteinExistence type="predicted"/>
<sequence length="513" mass="60853">MCNEQLIDNFTREPRLEQNNERLRVRRNNSDLEELKNAIIPLISEYGEDEDNVFRHLLFNRCSDYEYLYLRLLTIFCKNIAYNYGAVSVRNQIDGYRVNFPQEIGQWFERGDVRERLFQECLLKILDVTNVSNLHQLNSRNLSQEFINKLIERYDPNYKNTESKILPYLKTTISGKIQDSVKRDINNPDLIRIMFHSSWWLLEKSSRTDLEEAAIIGCVPSIRYSTIQNLFKLHYGTMPKLVPGQRYREPTNPELENIASEFNEIISRGYNFDLEDNLTIDANWIRFELKEINENLRTYYTNRSRNIQVNEDMASIESIEDSIDLNNNIKNIHFLILQILEKMESLANIKNQKIIVRKNKVLTYMYYGFSYTQNNYTLEQIGKIVGLGGGGVISRIKTLEQNIVKKIIANLVLDETMNSQEVTSERVETVREKLKKNLPETYRQFTFKFLSNIQNNNVAVITSDQDFLINEIENFLMQELKLFESKYNYEIFQKYSYIVRENMQHIIQQWHDL</sequence>
<dbReference type="AlphaFoldDB" id="K9XZQ2"/>
<gene>
    <name evidence="1" type="ordered locus">Sta7437_4602</name>
</gene>
<keyword evidence="1" id="KW-0614">Plasmid</keyword>